<feature type="region of interest" description="Disordered" evidence="1">
    <location>
        <begin position="18"/>
        <end position="40"/>
    </location>
</feature>
<feature type="compositionally biased region" description="Polar residues" evidence="1">
    <location>
        <begin position="18"/>
        <end position="27"/>
    </location>
</feature>
<sequence length="155" mass="17090">MYTRHAFAAYSSRCHSDSGPSTLSGINATHARGQGKTSETVRGQLLRPGLKLLAWFTGEDCVTAKGCMNSRMTVATKHSMGYCPRCQKGMRGIKSSTLARASKGAWTRVDAGGGRRRRWERWLRGHGVCCTMQLCNWNVVLGSFRHAISRANNKP</sequence>
<name>A0A1Y2HQZ9_9FUNG</name>
<gene>
    <name evidence="2" type="ORF">BCR44DRAFT_1050972</name>
</gene>
<accession>A0A1Y2HQZ9</accession>
<evidence type="ECO:0000313" key="3">
    <source>
        <dbReference type="Proteomes" id="UP000193411"/>
    </source>
</evidence>
<evidence type="ECO:0000313" key="2">
    <source>
        <dbReference type="EMBL" id="ORZ37028.1"/>
    </source>
</evidence>
<dbReference type="AlphaFoldDB" id="A0A1Y2HQZ9"/>
<reference evidence="2 3" key="1">
    <citation type="submission" date="2016-07" db="EMBL/GenBank/DDBJ databases">
        <title>Pervasive Adenine N6-methylation of Active Genes in Fungi.</title>
        <authorList>
            <consortium name="DOE Joint Genome Institute"/>
            <person name="Mondo S.J."/>
            <person name="Dannebaum R.O."/>
            <person name="Kuo R.C."/>
            <person name="Labutti K."/>
            <person name="Haridas S."/>
            <person name="Kuo A."/>
            <person name="Salamov A."/>
            <person name="Ahrendt S.R."/>
            <person name="Lipzen A."/>
            <person name="Sullivan W."/>
            <person name="Andreopoulos W.B."/>
            <person name="Clum A."/>
            <person name="Lindquist E."/>
            <person name="Daum C."/>
            <person name="Ramamoorthy G.K."/>
            <person name="Gryganskyi A."/>
            <person name="Culley D."/>
            <person name="Magnuson J.K."/>
            <person name="James T.Y."/>
            <person name="O'Malley M.A."/>
            <person name="Stajich J.E."/>
            <person name="Spatafora J.W."/>
            <person name="Visel A."/>
            <person name="Grigoriev I.V."/>
        </authorList>
    </citation>
    <scope>NUCLEOTIDE SEQUENCE [LARGE SCALE GENOMIC DNA]</scope>
    <source>
        <strain evidence="2 3">PL171</strain>
    </source>
</reference>
<comment type="caution">
    <text evidence="2">The sequence shown here is derived from an EMBL/GenBank/DDBJ whole genome shotgun (WGS) entry which is preliminary data.</text>
</comment>
<proteinExistence type="predicted"/>
<evidence type="ECO:0000256" key="1">
    <source>
        <dbReference type="SAM" id="MobiDB-lite"/>
    </source>
</evidence>
<dbReference type="Proteomes" id="UP000193411">
    <property type="component" value="Unassembled WGS sequence"/>
</dbReference>
<protein>
    <submittedName>
        <fullName evidence="2">Uncharacterized protein</fullName>
    </submittedName>
</protein>
<dbReference type="EMBL" id="MCFL01000014">
    <property type="protein sequence ID" value="ORZ37028.1"/>
    <property type="molecule type" value="Genomic_DNA"/>
</dbReference>
<organism evidence="2 3">
    <name type="scientific">Catenaria anguillulae PL171</name>
    <dbReference type="NCBI Taxonomy" id="765915"/>
    <lineage>
        <taxon>Eukaryota</taxon>
        <taxon>Fungi</taxon>
        <taxon>Fungi incertae sedis</taxon>
        <taxon>Blastocladiomycota</taxon>
        <taxon>Blastocladiomycetes</taxon>
        <taxon>Blastocladiales</taxon>
        <taxon>Catenariaceae</taxon>
        <taxon>Catenaria</taxon>
    </lineage>
</organism>
<keyword evidence="3" id="KW-1185">Reference proteome</keyword>